<feature type="region of interest" description="Disordered" evidence="2">
    <location>
        <begin position="1"/>
        <end position="142"/>
    </location>
</feature>
<feature type="compositionally biased region" description="Low complexity" evidence="2">
    <location>
        <begin position="17"/>
        <end position="27"/>
    </location>
</feature>
<feature type="compositionally biased region" description="Polar residues" evidence="2">
    <location>
        <begin position="394"/>
        <end position="404"/>
    </location>
</feature>
<dbReference type="InterPro" id="IPR017441">
    <property type="entry name" value="Protein_kinase_ATP_BS"/>
</dbReference>
<dbReference type="eggNOG" id="KOG4257">
    <property type="taxonomic scope" value="Eukaryota"/>
</dbReference>
<dbReference type="GO" id="GO:0005524">
    <property type="term" value="F:ATP binding"/>
    <property type="evidence" value="ECO:0007669"/>
    <property type="project" value="UniProtKB-UniRule"/>
</dbReference>
<reference evidence="4 5" key="1">
    <citation type="journal article" date="2014" name="BMC Genomics">
        <title>Oil accumulation mechanisms of the oleaginous microalga Chlorella protothecoides revealed through its genome, transcriptomes, and proteomes.</title>
        <authorList>
            <person name="Gao C."/>
            <person name="Wang Y."/>
            <person name="Shen Y."/>
            <person name="Yan D."/>
            <person name="He X."/>
            <person name="Dai J."/>
            <person name="Wu Q."/>
        </authorList>
    </citation>
    <scope>NUCLEOTIDE SEQUENCE [LARGE SCALE GENOMIC DNA]</scope>
    <source>
        <strain evidence="4 5">0710</strain>
    </source>
</reference>
<dbReference type="Gene3D" id="1.10.510.10">
    <property type="entry name" value="Transferase(Phosphotransferase) domain 1"/>
    <property type="match status" value="1"/>
</dbReference>
<dbReference type="InterPro" id="IPR000719">
    <property type="entry name" value="Prot_kinase_dom"/>
</dbReference>
<evidence type="ECO:0000259" key="3">
    <source>
        <dbReference type="PROSITE" id="PS50011"/>
    </source>
</evidence>
<keyword evidence="1" id="KW-0547">Nucleotide-binding</keyword>
<dbReference type="Pfam" id="PF07714">
    <property type="entry name" value="PK_Tyr_Ser-Thr"/>
    <property type="match status" value="1"/>
</dbReference>
<evidence type="ECO:0000256" key="1">
    <source>
        <dbReference type="PROSITE-ProRule" id="PRU10141"/>
    </source>
</evidence>
<dbReference type="EMBL" id="KL662167">
    <property type="protein sequence ID" value="KFM28358.1"/>
    <property type="molecule type" value="Genomic_DNA"/>
</dbReference>
<name>A0A087SRK4_AUXPR</name>
<keyword evidence="1" id="KW-0067">ATP-binding</keyword>
<dbReference type="PROSITE" id="PS00107">
    <property type="entry name" value="PROTEIN_KINASE_ATP"/>
    <property type="match status" value="1"/>
</dbReference>
<dbReference type="PROSITE" id="PS00109">
    <property type="entry name" value="PROTEIN_KINASE_TYR"/>
    <property type="match status" value="1"/>
</dbReference>
<gene>
    <name evidence="4" type="ORF">F751_3868</name>
</gene>
<dbReference type="PANTHER" id="PTHR44329:SF214">
    <property type="entry name" value="PROTEIN KINASE DOMAIN-CONTAINING PROTEIN"/>
    <property type="match status" value="1"/>
</dbReference>
<feature type="compositionally biased region" description="Low complexity" evidence="2">
    <location>
        <begin position="114"/>
        <end position="127"/>
    </location>
</feature>
<dbReference type="Gene3D" id="3.30.200.20">
    <property type="entry name" value="Phosphorylase Kinase, domain 1"/>
    <property type="match status" value="1"/>
</dbReference>
<evidence type="ECO:0000256" key="2">
    <source>
        <dbReference type="SAM" id="MobiDB-lite"/>
    </source>
</evidence>
<dbReference type="GO" id="GO:0004674">
    <property type="term" value="F:protein serine/threonine kinase activity"/>
    <property type="evidence" value="ECO:0007669"/>
    <property type="project" value="TreeGrafter"/>
</dbReference>
<dbReference type="AlphaFoldDB" id="A0A087SRK4"/>
<evidence type="ECO:0000313" key="4">
    <source>
        <dbReference type="EMBL" id="KFM28358.1"/>
    </source>
</evidence>
<dbReference type="Proteomes" id="UP000028924">
    <property type="component" value="Unassembled WGS sequence"/>
</dbReference>
<dbReference type="InterPro" id="IPR001245">
    <property type="entry name" value="Ser-Thr/Tyr_kinase_cat_dom"/>
</dbReference>
<feature type="binding site" evidence="1">
    <location>
        <position position="540"/>
    </location>
    <ligand>
        <name>ATP</name>
        <dbReference type="ChEBI" id="CHEBI:30616"/>
    </ligand>
</feature>
<keyword evidence="4" id="KW-0418">Kinase</keyword>
<dbReference type="InterPro" id="IPR011009">
    <property type="entry name" value="Kinase-like_dom_sf"/>
</dbReference>
<accession>A0A087SRK4</accession>
<dbReference type="RefSeq" id="XP_011401372.1">
    <property type="nucleotide sequence ID" value="XM_011403070.1"/>
</dbReference>
<keyword evidence="4" id="KW-0808">Transferase</keyword>
<proteinExistence type="predicted"/>
<dbReference type="STRING" id="3075.A0A087SRK4"/>
<dbReference type="InterPro" id="IPR051681">
    <property type="entry name" value="Ser/Thr_Kinases-Pseudokinases"/>
</dbReference>
<dbReference type="KEGG" id="apro:F751_3868"/>
<organism evidence="4 5">
    <name type="scientific">Auxenochlorella protothecoides</name>
    <name type="common">Green microalga</name>
    <name type="synonym">Chlorella protothecoides</name>
    <dbReference type="NCBI Taxonomy" id="3075"/>
    <lineage>
        <taxon>Eukaryota</taxon>
        <taxon>Viridiplantae</taxon>
        <taxon>Chlorophyta</taxon>
        <taxon>core chlorophytes</taxon>
        <taxon>Trebouxiophyceae</taxon>
        <taxon>Chlorellales</taxon>
        <taxon>Chlorellaceae</taxon>
        <taxon>Auxenochlorella</taxon>
    </lineage>
</organism>
<dbReference type="PANTHER" id="PTHR44329">
    <property type="entry name" value="SERINE/THREONINE-PROTEIN KINASE TNNI3K-RELATED"/>
    <property type="match status" value="1"/>
</dbReference>
<dbReference type="GeneID" id="23615259"/>
<protein>
    <submittedName>
        <fullName evidence="4">Focal adhesion kinase 1</fullName>
    </submittedName>
</protein>
<feature type="compositionally biased region" description="Polar residues" evidence="2">
    <location>
        <begin position="29"/>
        <end position="59"/>
    </location>
</feature>
<dbReference type="InterPro" id="IPR008266">
    <property type="entry name" value="Tyr_kinase_AS"/>
</dbReference>
<dbReference type="OrthoDB" id="539901at2759"/>
<feature type="compositionally biased region" description="Basic and acidic residues" evidence="2">
    <location>
        <begin position="69"/>
        <end position="81"/>
    </location>
</feature>
<feature type="region of interest" description="Disordered" evidence="2">
    <location>
        <begin position="381"/>
        <end position="404"/>
    </location>
</feature>
<keyword evidence="5" id="KW-1185">Reference proteome</keyword>
<dbReference type="SUPFAM" id="SSF56112">
    <property type="entry name" value="Protein kinase-like (PK-like)"/>
    <property type="match status" value="1"/>
</dbReference>
<sequence length="844" mass="89692">MGGCTSKQEEPIGAGGAPVPVKGADGANGTRQTSNAQHVVSDTPSEPILQHSQAQSPTKKSLEPAVSDPGRESSGEGKDHVPALPSDLPAPLPIRKSGAPRTSANSYRSGAIRSSAASQGSQTAASSCDEHSGQAAARPPSRFQTQMDLCRAVFKTQWVKIALSPSGKDGGGRWGAAELTWYNTMAGLGLGQAFEQDDGVASLENWALAPSRQGQRVMVWNDTREDAETAEADIVKGHPGVRFYARCALAAGPNQEGNECIGFLCVADSEARDDFSPLKITMLSQFADLVLKDLEQSKVLFLPLPQTSPPFPPGRLAVSDKLLHDLVPKAPEAQGLARAVEFFKEAALVVDVSQPASWRIVHFNGSMRGLMGGGDWLPPRDFDALLSEPGGSGSDQTRPSGSQPFTGYYTLKHGEGTRTVSVEFRPIASEALPPPNPDAAVQPSATPPRYNFAMVHPIRDSDGYGTPGALGSEGSSEEARVTQWRPAGRPMSMDIGAGLPSLRQAKSSVFSDVQLGPLIGRGAYGRVYRGSWNGNTVAVKVLETDNPEVEVIKENGSVKKAGLFEAALSSSISHPNVAHTYMYAVRQAAPAGIQGASRSASANIDAVLDGTVALHQGPAALAPSSLHEVWIVSEFCNLGPLLTAIERGAFLTQSFAAQGQPNLVSILQTLQEIAAALAYLHANDILHGDLTGGNVLLAANSKDGRGFTAKVVDFGLSRLIGSESYLRTRTLGCAEYMPPELIIDGLLTKAGDVYAFGVVLWELYMGTRAWEGLKTSEVLNHVASKRSLVFPPSTPHRLKVLGTRCLAFNPDDRPTFSDILVEVDSVLKDTQYILRKFLARNVPI</sequence>
<feature type="domain" description="Protein kinase" evidence="3">
    <location>
        <begin position="513"/>
        <end position="827"/>
    </location>
</feature>
<evidence type="ECO:0000313" key="5">
    <source>
        <dbReference type="Proteomes" id="UP000028924"/>
    </source>
</evidence>
<dbReference type="PROSITE" id="PS50011">
    <property type="entry name" value="PROTEIN_KINASE_DOM"/>
    <property type="match status" value="1"/>
</dbReference>